<evidence type="ECO:0000256" key="6">
    <source>
        <dbReference type="ARBA" id="ARBA00022741"/>
    </source>
</evidence>
<proteinExistence type="inferred from homology"/>
<dbReference type="GO" id="GO:0090374">
    <property type="term" value="P:oligopeptide export from mitochondrion"/>
    <property type="evidence" value="ECO:0007669"/>
    <property type="project" value="TreeGrafter"/>
</dbReference>
<dbReference type="FunCoup" id="A0A200QEZ6">
    <property type="interactions" value="354"/>
</dbReference>
<evidence type="ECO:0000256" key="2">
    <source>
        <dbReference type="ARBA" id="ARBA00007577"/>
    </source>
</evidence>
<keyword evidence="4 11" id="KW-0812">Transmembrane</keyword>
<dbReference type="GO" id="GO:0009637">
    <property type="term" value="P:response to blue light"/>
    <property type="evidence" value="ECO:0007669"/>
    <property type="project" value="UniProtKB-ARBA"/>
</dbReference>
<dbReference type="InterPro" id="IPR017871">
    <property type="entry name" value="ABC_transporter-like_CS"/>
</dbReference>
<comment type="subcellular location">
    <subcellularLocation>
        <location evidence="1">Cell membrane</location>
        <topology evidence="1">Multi-pass membrane protein</topology>
    </subcellularLocation>
</comment>
<dbReference type="GO" id="GO:0010329">
    <property type="term" value="F:auxin efflux transmembrane transporter activity"/>
    <property type="evidence" value="ECO:0007669"/>
    <property type="project" value="UniProtKB-ARBA"/>
</dbReference>
<keyword evidence="8 11" id="KW-1133">Transmembrane helix</keyword>
<evidence type="ECO:0000256" key="8">
    <source>
        <dbReference type="ARBA" id="ARBA00022989"/>
    </source>
</evidence>
<feature type="transmembrane region" description="Helical" evidence="11">
    <location>
        <begin position="87"/>
        <end position="112"/>
    </location>
</feature>
<feature type="transmembrane region" description="Helical" evidence="11">
    <location>
        <begin position="820"/>
        <end position="843"/>
    </location>
</feature>
<organism evidence="14 15">
    <name type="scientific">Macleaya cordata</name>
    <name type="common">Five-seeded plume-poppy</name>
    <name type="synonym">Bocconia cordata</name>
    <dbReference type="NCBI Taxonomy" id="56857"/>
    <lineage>
        <taxon>Eukaryota</taxon>
        <taxon>Viridiplantae</taxon>
        <taxon>Streptophyta</taxon>
        <taxon>Embryophyta</taxon>
        <taxon>Tracheophyta</taxon>
        <taxon>Spermatophyta</taxon>
        <taxon>Magnoliopsida</taxon>
        <taxon>Ranunculales</taxon>
        <taxon>Papaveraceae</taxon>
        <taxon>Papaveroideae</taxon>
        <taxon>Macleaya</taxon>
    </lineage>
</organism>
<dbReference type="CDD" id="cd18578">
    <property type="entry name" value="ABC_6TM_Pgp_ABCB1_D2_like"/>
    <property type="match status" value="1"/>
</dbReference>
<dbReference type="GO" id="GO:0009733">
    <property type="term" value="P:response to auxin"/>
    <property type="evidence" value="ECO:0007669"/>
    <property type="project" value="UniProtKB-ARBA"/>
</dbReference>
<dbReference type="SUPFAM" id="SSF52540">
    <property type="entry name" value="P-loop containing nucleoside triphosphate hydrolases"/>
    <property type="match status" value="2"/>
</dbReference>
<dbReference type="SMART" id="SM00382">
    <property type="entry name" value="AAA"/>
    <property type="match status" value="2"/>
</dbReference>
<dbReference type="Gene3D" id="3.40.50.300">
    <property type="entry name" value="P-loop containing nucleotide triphosphate hydrolases"/>
    <property type="match status" value="2"/>
</dbReference>
<dbReference type="FunFam" id="1.20.1560.10:FF:000009">
    <property type="entry name" value="ABC transporter B family member 1"/>
    <property type="match status" value="1"/>
</dbReference>
<dbReference type="GO" id="GO:0015421">
    <property type="term" value="F:ABC-type oligopeptide transporter activity"/>
    <property type="evidence" value="ECO:0007669"/>
    <property type="project" value="TreeGrafter"/>
</dbReference>
<evidence type="ECO:0000313" key="15">
    <source>
        <dbReference type="Proteomes" id="UP000195402"/>
    </source>
</evidence>
<evidence type="ECO:0000256" key="3">
    <source>
        <dbReference type="ARBA" id="ARBA00022448"/>
    </source>
</evidence>
<keyword evidence="5" id="KW-0677">Repeat</keyword>
<dbReference type="GO" id="GO:0008361">
    <property type="term" value="P:regulation of cell size"/>
    <property type="evidence" value="ECO:0007669"/>
    <property type="project" value="UniProtKB-ARBA"/>
</dbReference>
<dbReference type="CDD" id="cd18577">
    <property type="entry name" value="ABC_6TM_Pgp_ABCB1_D1_like"/>
    <property type="match status" value="1"/>
</dbReference>
<evidence type="ECO:0000256" key="1">
    <source>
        <dbReference type="ARBA" id="ARBA00004651"/>
    </source>
</evidence>
<reference evidence="14 15" key="1">
    <citation type="journal article" date="2017" name="Mol. Plant">
        <title>The Genome of Medicinal Plant Macleaya cordata Provides New Insights into Benzylisoquinoline Alkaloids Metabolism.</title>
        <authorList>
            <person name="Liu X."/>
            <person name="Liu Y."/>
            <person name="Huang P."/>
            <person name="Ma Y."/>
            <person name="Qing Z."/>
            <person name="Tang Q."/>
            <person name="Cao H."/>
            <person name="Cheng P."/>
            <person name="Zheng Y."/>
            <person name="Yuan Z."/>
            <person name="Zhou Y."/>
            <person name="Liu J."/>
            <person name="Tang Z."/>
            <person name="Zhuo Y."/>
            <person name="Zhang Y."/>
            <person name="Yu L."/>
            <person name="Huang J."/>
            <person name="Yang P."/>
            <person name="Peng Q."/>
            <person name="Zhang J."/>
            <person name="Jiang W."/>
            <person name="Zhang Z."/>
            <person name="Lin K."/>
            <person name="Ro D.K."/>
            <person name="Chen X."/>
            <person name="Xiong X."/>
            <person name="Shang Y."/>
            <person name="Huang S."/>
            <person name="Zeng J."/>
        </authorList>
    </citation>
    <scope>NUCLEOTIDE SEQUENCE [LARGE SCALE GENOMIC DNA]</scope>
    <source>
        <strain evidence="15">cv. BLH2017</strain>
        <tissue evidence="14">Root</tissue>
    </source>
</reference>
<gene>
    <name evidence="14" type="ORF">BVC80_9097g119</name>
</gene>
<evidence type="ECO:0000256" key="11">
    <source>
        <dbReference type="SAM" id="Phobius"/>
    </source>
</evidence>
<comment type="similarity">
    <text evidence="2">Belongs to the ABC transporter superfamily. ABCB family. Multidrug resistance exporter (TC 3.A.1.201) subfamily.</text>
</comment>
<dbReference type="PROSITE" id="PS00211">
    <property type="entry name" value="ABC_TRANSPORTER_1"/>
    <property type="match status" value="2"/>
</dbReference>
<keyword evidence="15" id="KW-1185">Reference proteome</keyword>
<evidence type="ECO:0000313" key="14">
    <source>
        <dbReference type="EMBL" id="OVA09046.1"/>
    </source>
</evidence>
<feature type="transmembrane region" description="Helical" evidence="11">
    <location>
        <begin position="39"/>
        <end position="63"/>
    </location>
</feature>
<dbReference type="GO" id="GO:0009741">
    <property type="term" value="P:response to brassinosteroid"/>
    <property type="evidence" value="ECO:0007669"/>
    <property type="project" value="UniProtKB-ARBA"/>
</dbReference>
<dbReference type="OrthoDB" id="6500128at2759"/>
<evidence type="ECO:0000256" key="5">
    <source>
        <dbReference type="ARBA" id="ARBA00022737"/>
    </source>
</evidence>
<evidence type="ECO:0000259" key="13">
    <source>
        <dbReference type="PROSITE" id="PS50929"/>
    </source>
</evidence>
<accession>A0A200QEZ6</accession>
<dbReference type="FunFam" id="1.20.1560.10:FF:000029">
    <property type="entry name" value="ABC transporter B family member 1"/>
    <property type="match status" value="1"/>
</dbReference>
<feature type="domain" description="ABC transporter" evidence="12">
    <location>
        <begin position="366"/>
        <end position="602"/>
    </location>
</feature>
<feature type="transmembrane region" description="Helical" evidence="11">
    <location>
        <begin position="270"/>
        <end position="291"/>
    </location>
</feature>
<keyword evidence="7" id="KW-0067">ATP-binding</keyword>
<dbReference type="GO" id="GO:0005524">
    <property type="term" value="F:ATP binding"/>
    <property type="evidence" value="ECO:0007669"/>
    <property type="project" value="UniProtKB-KW"/>
</dbReference>
<keyword evidence="6" id="KW-0547">Nucleotide-binding</keyword>
<protein>
    <submittedName>
        <fullName evidence="14">ABC transporter</fullName>
    </submittedName>
</protein>
<dbReference type="GO" id="GO:1900459">
    <property type="term" value="P:positive regulation of brassinosteroid mediated signaling pathway"/>
    <property type="evidence" value="ECO:0007669"/>
    <property type="project" value="UniProtKB-ARBA"/>
</dbReference>
<dbReference type="GO" id="GO:0043481">
    <property type="term" value="P:anthocyanin accumulation in tissues in response to UV light"/>
    <property type="evidence" value="ECO:0007669"/>
    <property type="project" value="UniProtKB-ARBA"/>
</dbReference>
<dbReference type="OMA" id="GFGQEEQ"/>
<feature type="transmembrane region" description="Helical" evidence="11">
    <location>
        <begin position="728"/>
        <end position="750"/>
    </location>
</feature>
<evidence type="ECO:0000256" key="7">
    <source>
        <dbReference type="ARBA" id="ARBA00022840"/>
    </source>
</evidence>
<dbReference type="PANTHER" id="PTHR43394:SF11">
    <property type="entry name" value="ATP-BINDING CASSETTE TRANSPORTER"/>
    <property type="match status" value="1"/>
</dbReference>
<dbReference type="InterPro" id="IPR011527">
    <property type="entry name" value="ABC1_TM_dom"/>
</dbReference>
<dbReference type="InterPro" id="IPR039421">
    <property type="entry name" value="Type_1_exporter"/>
</dbReference>
<name>A0A200QEZ6_MACCD</name>
<dbReference type="InParanoid" id="A0A200QEZ6"/>
<dbReference type="Proteomes" id="UP000195402">
    <property type="component" value="Unassembled WGS sequence"/>
</dbReference>
<feature type="transmembrane region" description="Helical" evidence="11">
    <location>
        <begin position="682"/>
        <end position="707"/>
    </location>
</feature>
<dbReference type="InterPro" id="IPR003439">
    <property type="entry name" value="ABC_transporter-like_ATP-bd"/>
</dbReference>
<dbReference type="Pfam" id="PF00005">
    <property type="entry name" value="ABC_tran"/>
    <property type="match status" value="2"/>
</dbReference>
<comment type="caution">
    <text evidence="14">The sequence shown here is derived from an EMBL/GenBank/DDBJ whole genome shotgun (WGS) entry which is preliminary data.</text>
</comment>
<feature type="domain" description="ABC transmembrane type-1" evidence="13">
    <location>
        <begin position="44"/>
        <end position="331"/>
    </location>
</feature>
<feature type="domain" description="ABC transporter" evidence="12">
    <location>
        <begin position="1010"/>
        <end position="1244"/>
    </location>
</feature>
<dbReference type="Pfam" id="PF00664">
    <property type="entry name" value="ABC_membrane"/>
    <property type="match status" value="2"/>
</dbReference>
<evidence type="ECO:0000256" key="10">
    <source>
        <dbReference type="ARBA" id="ARBA00023180"/>
    </source>
</evidence>
<evidence type="ECO:0000259" key="12">
    <source>
        <dbReference type="PROSITE" id="PS50893"/>
    </source>
</evidence>
<sequence>MAETTEAAKSTTIPDAEKKKQEQTLPFYKLFSFADKYDYLLMTVGSLGAFLHGSAMPVFFLLFGEMVNGFGKNQNDLKKLTDEVSKYALYFVYFGLVVCMSSYAEIACWMYTGERQVSTLRKKYLEAVLKQDVGFFDTDARTGDIVFSVSTDTLLVQDAISEKVGNFIHYLSTFLAGLVVGFVSAWKLALLSVAVIPGIAFAGGLYAYTLTGLTSKSRESYANAGIIAEQAIAQVRTVYSYVGESKALNSYSDAIQNTLKLGYKAGMAKGLGIGCTYGIACMSWALVFWYAGVFIRNGQTDGGKAFTAIFSAIVGGMSLGQSFSNLGAFSKGKAAGYKLMEVINQKPSIVEDLSDGKCLSEVNGNIEFKEVTFSYPSRPDVIIFRDFSIFFPAGKTVAVVGGSGSGKSTVVSLIERFYDPNQGQVLLDNVDIKTLQLKWLRNQIGLVNQEPALFATTILENILYGKPDATIEEVEAATAAANAHSFITLLPNGYNTHVGERGLQLSGGQKQRIAIARAMLKNPKILLLDEATSALDAGSESIVQEALDRLMVGRTTIVVAHRLSTIRNVDSIAVIQQGQVVETGTHEELISKAGAYASLIRFQEMVRNREPSAHRTRSSRLSHSLSTKSLSLRSGSLRNLSYQYSTGADGRLEMISNADNDRNRPAPDGYFFRLLKLNGPEWPYAIMGAVGSVLSGFIGPTFAIVMSNMIDVFYYRDLSEMERKTKEFVFIYIGAGLYAVVAYLTQHYFFSIMGENLTTRVRRMMLAAILRNEVGWFDEEENNSSLVAARLSTDAADVKSAIAERISVILQNMTSLLTSFIVAFIIEWRVSLLILATFPLLVLANFAQQLSLKGFAGDTAKAHAKTSMIAGEGVSNIRTVAAFNAQDKIISLFCHELRIPQLQSLRRSQFAGFLFGLSQLALYGSEALILWYGSHLVSQGVSTFSKVIKAFVVLVITANSVAETVSLAPEIIRGGEAISSVFSILDRSTKIDPDDSEGEQVESIRGDIELRHIDFAYPSRPEVIIFKDLNLRIRAGQSVALVGASGSGKSSVISLIERFYDPLAGKVLIDGKDIRRLNLQSLRLKIGLVQQEPALFACSIFDNIAYGKDGATEAEVIEAARAANVHGFVSGLSDGYKTPVGERGVQLSGGQKQRIAIARAVLKDPAVLLLDEATSALDAESECVLQEALERLMRRRTTVLVAHRLSTIRGVDSICVVQDGRIVEQGSHSDLIIRPDGAYSRLLQLQHHNI</sequence>
<dbReference type="GO" id="GO:0048443">
    <property type="term" value="P:stamen development"/>
    <property type="evidence" value="ECO:0007669"/>
    <property type="project" value="UniProtKB-ARBA"/>
</dbReference>
<keyword evidence="3" id="KW-0813">Transport</keyword>
<dbReference type="GO" id="GO:0016887">
    <property type="term" value="F:ATP hydrolysis activity"/>
    <property type="evidence" value="ECO:0007669"/>
    <property type="project" value="InterPro"/>
</dbReference>
<dbReference type="GO" id="GO:0005743">
    <property type="term" value="C:mitochondrial inner membrane"/>
    <property type="evidence" value="ECO:0007669"/>
    <property type="project" value="TreeGrafter"/>
</dbReference>
<dbReference type="CDD" id="cd03249">
    <property type="entry name" value="ABC_MTABC3_MDL1_MDL2"/>
    <property type="match status" value="2"/>
</dbReference>
<dbReference type="SUPFAM" id="SSF90123">
    <property type="entry name" value="ABC transporter transmembrane region"/>
    <property type="match status" value="2"/>
</dbReference>
<dbReference type="PROSITE" id="PS50929">
    <property type="entry name" value="ABC_TM1F"/>
    <property type="match status" value="2"/>
</dbReference>
<feature type="transmembrane region" description="Helical" evidence="11">
    <location>
        <begin position="189"/>
        <end position="208"/>
    </location>
</feature>
<dbReference type="EMBL" id="MVGT01002224">
    <property type="protein sequence ID" value="OVA09046.1"/>
    <property type="molecule type" value="Genomic_DNA"/>
</dbReference>
<dbReference type="GO" id="GO:0009958">
    <property type="term" value="P:positive gravitropism"/>
    <property type="evidence" value="ECO:0007669"/>
    <property type="project" value="UniProtKB-ARBA"/>
</dbReference>
<evidence type="ECO:0000256" key="9">
    <source>
        <dbReference type="ARBA" id="ARBA00023136"/>
    </source>
</evidence>
<dbReference type="PROSITE" id="PS50893">
    <property type="entry name" value="ABC_TRANSPORTER_2"/>
    <property type="match status" value="2"/>
</dbReference>
<dbReference type="PANTHER" id="PTHR43394">
    <property type="entry name" value="ATP-DEPENDENT PERMEASE MDL1, MITOCHONDRIAL"/>
    <property type="match status" value="1"/>
</dbReference>
<feature type="transmembrane region" description="Helical" evidence="11">
    <location>
        <begin position="167"/>
        <end position="183"/>
    </location>
</feature>
<dbReference type="InterPro" id="IPR003593">
    <property type="entry name" value="AAA+_ATPase"/>
</dbReference>
<feature type="transmembrane region" description="Helical" evidence="11">
    <location>
        <begin position="910"/>
        <end position="932"/>
    </location>
</feature>
<dbReference type="Gene3D" id="1.20.1560.10">
    <property type="entry name" value="ABC transporter type 1, transmembrane domain"/>
    <property type="match status" value="1"/>
</dbReference>
<keyword evidence="10" id="KW-0325">Glycoprotein</keyword>
<dbReference type="AlphaFoldDB" id="A0A200QEZ6"/>
<dbReference type="FunFam" id="3.40.50.300:FF:000251">
    <property type="entry name" value="ABC transporter B family member 19"/>
    <property type="match status" value="2"/>
</dbReference>
<dbReference type="GO" id="GO:0009640">
    <property type="term" value="P:photomorphogenesis"/>
    <property type="evidence" value="ECO:0007669"/>
    <property type="project" value="UniProtKB-ARBA"/>
</dbReference>
<dbReference type="GO" id="GO:0009926">
    <property type="term" value="P:auxin polar transport"/>
    <property type="evidence" value="ECO:0007669"/>
    <property type="project" value="UniProtKB-ARBA"/>
</dbReference>
<dbReference type="STRING" id="56857.A0A200QEZ6"/>
<dbReference type="GO" id="GO:0005886">
    <property type="term" value="C:plasma membrane"/>
    <property type="evidence" value="ECO:0007669"/>
    <property type="project" value="UniProtKB-SubCell"/>
</dbReference>
<dbReference type="InterPro" id="IPR036640">
    <property type="entry name" value="ABC1_TM_sf"/>
</dbReference>
<keyword evidence="9 11" id="KW-0472">Membrane</keyword>
<dbReference type="InterPro" id="IPR027417">
    <property type="entry name" value="P-loop_NTPase"/>
</dbReference>
<feature type="domain" description="ABC transmembrane type-1" evidence="13">
    <location>
        <begin position="686"/>
        <end position="973"/>
    </location>
</feature>
<evidence type="ECO:0000256" key="4">
    <source>
        <dbReference type="ARBA" id="ARBA00022692"/>
    </source>
</evidence>